<dbReference type="GeneID" id="106673032"/>
<evidence type="ECO:0000256" key="1">
    <source>
        <dbReference type="ARBA" id="ARBA00004173"/>
    </source>
</evidence>
<reference evidence="8" key="1">
    <citation type="submission" date="2022-01" db="UniProtKB">
        <authorList>
            <consortium name="EnsemblMetazoa"/>
        </authorList>
    </citation>
    <scope>IDENTIFICATION</scope>
</reference>
<dbReference type="EnsemblMetazoa" id="XM_014404941.2">
    <property type="protein sequence ID" value="XP_014260427.1"/>
    <property type="gene ID" value="LOC106673032"/>
</dbReference>
<evidence type="ECO:0000313" key="8">
    <source>
        <dbReference type="EnsemblMetazoa" id="XP_014260427.1"/>
    </source>
</evidence>
<keyword evidence="5" id="KW-0496">Mitochondrion</keyword>
<evidence type="ECO:0000256" key="7">
    <source>
        <dbReference type="SAM" id="MobiDB-lite"/>
    </source>
</evidence>
<dbReference type="Pfam" id="PF09809">
    <property type="entry name" value="MRP-L27"/>
    <property type="match status" value="1"/>
</dbReference>
<comment type="similarity">
    <text evidence="2">Belongs to the mitochondrion-specific ribosomal protein mL41 family.</text>
</comment>
<dbReference type="RefSeq" id="XP_014260427.1">
    <property type="nucleotide sequence ID" value="XM_014404941.2"/>
</dbReference>
<keyword evidence="6" id="KW-0687">Ribonucleoprotein</keyword>
<dbReference type="AlphaFoldDB" id="A0A8I6S7G5"/>
<evidence type="ECO:0000256" key="4">
    <source>
        <dbReference type="ARBA" id="ARBA00022980"/>
    </source>
</evidence>
<keyword evidence="9" id="KW-1185">Reference proteome</keyword>
<dbReference type="OrthoDB" id="408933at2759"/>
<dbReference type="GO" id="GO:0006412">
    <property type="term" value="P:translation"/>
    <property type="evidence" value="ECO:0007669"/>
    <property type="project" value="TreeGrafter"/>
</dbReference>
<evidence type="ECO:0000256" key="6">
    <source>
        <dbReference type="ARBA" id="ARBA00023274"/>
    </source>
</evidence>
<comment type="subcellular location">
    <subcellularLocation>
        <location evidence="1">Mitochondrion</location>
    </subcellularLocation>
</comment>
<accession>A0A8I6S7G5</accession>
<dbReference type="Proteomes" id="UP000494040">
    <property type="component" value="Unassembled WGS sequence"/>
</dbReference>
<evidence type="ECO:0000256" key="2">
    <source>
        <dbReference type="ARBA" id="ARBA00010152"/>
    </source>
</evidence>
<sequence length="173" mass="20001">MSFTFFVQIRQLSTTSSLWGKRNFRKFIIPSRGTNIFKERQKTNPDPDIPLYKFRPKESGYYHNGKFVNVPEMVPELVVPDLTGFELKPYVSYRAPNIAVAEFTAEDLFLAVYAKKIKEDFQAGKLDGSGNAVEPSPEEKMTADEAWIKARKPGSDIFTQRSRREEEEKYFVE</sequence>
<protein>
    <recommendedName>
        <fullName evidence="10">39S ribosomal protein L41, mitochondrial</fullName>
    </recommendedName>
</protein>
<evidence type="ECO:0000256" key="5">
    <source>
        <dbReference type="ARBA" id="ARBA00023128"/>
    </source>
</evidence>
<feature type="region of interest" description="Disordered" evidence="7">
    <location>
        <begin position="126"/>
        <end position="145"/>
    </location>
</feature>
<dbReference type="OMA" id="CQQRTIS"/>
<evidence type="ECO:0008006" key="10">
    <source>
        <dbReference type="Google" id="ProtNLM"/>
    </source>
</evidence>
<proteinExistence type="inferred from homology"/>
<organism evidence="8 9">
    <name type="scientific">Cimex lectularius</name>
    <name type="common">Bed bug</name>
    <name type="synonym">Acanthia lectularia</name>
    <dbReference type="NCBI Taxonomy" id="79782"/>
    <lineage>
        <taxon>Eukaryota</taxon>
        <taxon>Metazoa</taxon>
        <taxon>Ecdysozoa</taxon>
        <taxon>Arthropoda</taxon>
        <taxon>Hexapoda</taxon>
        <taxon>Insecta</taxon>
        <taxon>Pterygota</taxon>
        <taxon>Neoptera</taxon>
        <taxon>Paraneoptera</taxon>
        <taxon>Hemiptera</taxon>
        <taxon>Heteroptera</taxon>
        <taxon>Panheteroptera</taxon>
        <taxon>Cimicomorpha</taxon>
        <taxon>Cimicidae</taxon>
        <taxon>Cimex</taxon>
    </lineage>
</organism>
<keyword evidence="4" id="KW-0689">Ribosomal protein</keyword>
<evidence type="ECO:0000313" key="9">
    <source>
        <dbReference type="Proteomes" id="UP000494040"/>
    </source>
</evidence>
<dbReference type="PANTHER" id="PTHR21338">
    <property type="entry name" value="MITOCHONDRIAL RIBOSOMAL PROTEIN L41"/>
    <property type="match status" value="1"/>
</dbReference>
<dbReference type="PANTHER" id="PTHR21338:SF0">
    <property type="entry name" value="LARGE RIBOSOMAL SUBUNIT PROTEIN ML41"/>
    <property type="match status" value="1"/>
</dbReference>
<dbReference type="CTD" id="64975"/>
<dbReference type="InterPro" id="IPR019189">
    <property type="entry name" value="Ribosomal_mL41"/>
</dbReference>
<name>A0A8I6S7G5_CIMLE</name>
<dbReference type="GO" id="GO:0003735">
    <property type="term" value="F:structural constituent of ribosome"/>
    <property type="evidence" value="ECO:0007669"/>
    <property type="project" value="InterPro"/>
</dbReference>
<dbReference type="GO" id="GO:0005762">
    <property type="term" value="C:mitochondrial large ribosomal subunit"/>
    <property type="evidence" value="ECO:0007669"/>
    <property type="project" value="InterPro"/>
</dbReference>
<dbReference type="KEGG" id="clec:106673032"/>
<evidence type="ECO:0000256" key="3">
    <source>
        <dbReference type="ARBA" id="ARBA00022946"/>
    </source>
</evidence>
<keyword evidence="3" id="KW-0809">Transit peptide</keyword>